<name>A0A150FR09_CLOPD</name>
<keyword evidence="4" id="KW-1185">Reference proteome</keyword>
<dbReference type="PATRIC" id="fig|1121328.3.peg.1114"/>
<evidence type="ECO:0000313" key="2">
    <source>
        <dbReference type="EMBL" id="SHL13058.1"/>
    </source>
</evidence>
<accession>A0A150FR09</accession>
<comment type="caution">
    <text evidence="1">The sequence shown here is derived from an EMBL/GenBank/DDBJ whole genome shotgun (WGS) entry which is preliminary data.</text>
</comment>
<evidence type="ECO:0000313" key="1">
    <source>
        <dbReference type="EMBL" id="KXZ40029.1"/>
    </source>
</evidence>
<organism evidence="1 3">
    <name type="scientific">Alkalithermobacter thermoalcaliphilus JW-YL-7 = DSM 7308</name>
    <dbReference type="NCBI Taxonomy" id="1121328"/>
    <lineage>
        <taxon>Bacteria</taxon>
        <taxon>Bacillati</taxon>
        <taxon>Bacillota</taxon>
        <taxon>Clostridia</taxon>
        <taxon>Peptostreptococcales</taxon>
        <taxon>Tepidibacteraceae</taxon>
        <taxon>Alkalithermobacter</taxon>
    </lineage>
</organism>
<protein>
    <submittedName>
        <fullName evidence="1">Putative sigma factor</fullName>
    </submittedName>
</protein>
<evidence type="ECO:0000313" key="4">
    <source>
        <dbReference type="Proteomes" id="UP000323392"/>
    </source>
</evidence>
<reference evidence="1 3" key="1">
    <citation type="submission" date="2016-02" db="EMBL/GenBank/DDBJ databases">
        <title>Draft genome sequence for Clostridium paradoxum JW-YL-7.</title>
        <authorList>
            <person name="Utturkar S.M."/>
            <person name="Lancaster A."/>
            <person name="Poole F.L."/>
            <person name="Adams M.W."/>
            <person name="Brown S.D."/>
        </authorList>
    </citation>
    <scope>NUCLEOTIDE SEQUENCE [LARGE SCALE GENOMIC DNA]</scope>
    <source>
        <strain evidence="1 3">JW-YL-7</strain>
    </source>
</reference>
<dbReference type="Proteomes" id="UP000092605">
    <property type="component" value="Unassembled WGS sequence"/>
</dbReference>
<gene>
    <name evidence="1" type="ORF">JWYL7_1104</name>
    <name evidence="2" type="ORF">SAMN05661008_01511</name>
</gene>
<reference evidence="2 4" key="2">
    <citation type="submission" date="2016-11" db="EMBL/GenBank/DDBJ databases">
        <authorList>
            <person name="Varghese N."/>
            <person name="Submissions S."/>
        </authorList>
    </citation>
    <scope>NUCLEOTIDE SEQUENCE [LARGE SCALE GENOMIC DNA]</scope>
    <source>
        <strain evidence="2 4">DSM 7308</strain>
    </source>
</reference>
<dbReference type="STRING" id="1121328.JWYL7_1104"/>
<dbReference type="RefSeq" id="WP_066070206.1">
    <property type="nucleotide sequence ID" value="NZ_FRBG01000012.1"/>
</dbReference>
<proteinExistence type="predicted"/>
<dbReference type="InterPro" id="IPR013324">
    <property type="entry name" value="RNA_pol_sigma_r3/r4-like"/>
</dbReference>
<dbReference type="Proteomes" id="UP000323392">
    <property type="component" value="Unassembled WGS sequence"/>
</dbReference>
<dbReference type="EMBL" id="LSFY01000001">
    <property type="protein sequence ID" value="KXZ40029.1"/>
    <property type="molecule type" value="Genomic_DNA"/>
</dbReference>
<dbReference type="Gene3D" id="1.10.10.10">
    <property type="entry name" value="Winged helix-like DNA-binding domain superfamily/Winged helix DNA-binding domain"/>
    <property type="match status" value="1"/>
</dbReference>
<dbReference type="AlphaFoldDB" id="A0A150FR09"/>
<dbReference type="SUPFAM" id="SSF88659">
    <property type="entry name" value="Sigma3 and sigma4 domains of RNA polymerase sigma factors"/>
    <property type="match status" value="1"/>
</dbReference>
<evidence type="ECO:0000313" key="3">
    <source>
        <dbReference type="Proteomes" id="UP000092605"/>
    </source>
</evidence>
<dbReference type="EMBL" id="FRBG01000012">
    <property type="protein sequence ID" value="SHL13058.1"/>
    <property type="molecule type" value="Genomic_DNA"/>
</dbReference>
<sequence>MKIIDILKEYIIIETRIKDLQFKLKELDEYENLGVSAIDYSKHKSATYKFSSIVEDQAISIAEKKALMNAEIIHLETLKKRIDNAVNSLTEEEAAVVRKKFIEGNKWYKVAIEIYKSERCSKQIGQRALEKLEKILFGSEVKYGKYRNNL</sequence>
<dbReference type="InterPro" id="IPR036388">
    <property type="entry name" value="WH-like_DNA-bd_sf"/>
</dbReference>